<keyword evidence="4" id="KW-1185">Reference proteome</keyword>
<evidence type="ECO:0000313" key="3">
    <source>
        <dbReference type="EMBL" id="SLN40595.1"/>
    </source>
</evidence>
<sequence>MTDLNTRLAARLRSEREDRRLSLEAVARESGVSRATLSRMETGATSPTTEALGRLCRVYGLPMSALLLAVEEQPQARVARDEQAEWWDADAGFRRRAVSPPARGFAGELLECQLAPGADIRYDGPPTPGLEHHLYLLDGALEVILGDVAHALKAGDALRYRLYGNSRFRCAAETGARYVLGIVRPGGMA</sequence>
<dbReference type="Pfam" id="PF13560">
    <property type="entry name" value="HTH_31"/>
    <property type="match status" value="1"/>
</dbReference>
<dbReference type="SUPFAM" id="SSF51182">
    <property type="entry name" value="RmlC-like cupins"/>
    <property type="match status" value="1"/>
</dbReference>
<dbReference type="Gene3D" id="1.10.260.40">
    <property type="entry name" value="lambda repressor-like DNA-binding domains"/>
    <property type="match status" value="1"/>
</dbReference>
<dbReference type="CDD" id="cd02209">
    <property type="entry name" value="cupin_XRE_C"/>
    <property type="match status" value="1"/>
</dbReference>
<dbReference type="PROSITE" id="PS50943">
    <property type="entry name" value="HTH_CROC1"/>
    <property type="match status" value="1"/>
</dbReference>
<gene>
    <name evidence="3" type="ORF">PSA7680_02025</name>
</gene>
<dbReference type="InterPro" id="IPR010982">
    <property type="entry name" value="Lambda_DNA-bd_dom_sf"/>
</dbReference>
<proteinExistence type="predicted"/>
<dbReference type="InterPro" id="IPR011051">
    <property type="entry name" value="RmlC_Cupin_sf"/>
</dbReference>
<keyword evidence="1" id="KW-0238">DNA-binding</keyword>
<evidence type="ECO:0000256" key="1">
    <source>
        <dbReference type="ARBA" id="ARBA00023125"/>
    </source>
</evidence>
<evidence type="ECO:0000313" key="4">
    <source>
        <dbReference type="Proteomes" id="UP000193409"/>
    </source>
</evidence>
<dbReference type="RefSeq" id="WP_085868588.1">
    <property type="nucleotide sequence ID" value="NZ_FWFQ01000012.1"/>
</dbReference>
<dbReference type="InterPro" id="IPR001387">
    <property type="entry name" value="Cro/C1-type_HTH"/>
</dbReference>
<evidence type="ECO:0000259" key="2">
    <source>
        <dbReference type="PROSITE" id="PS50943"/>
    </source>
</evidence>
<accession>A0A1Y5SHG4</accession>
<reference evidence="3 4" key="1">
    <citation type="submission" date="2017-03" db="EMBL/GenBank/DDBJ databases">
        <authorList>
            <person name="Afonso C.L."/>
            <person name="Miller P.J."/>
            <person name="Scott M.A."/>
            <person name="Spackman E."/>
            <person name="Goraichik I."/>
            <person name="Dimitrov K.M."/>
            <person name="Suarez D.L."/>
            <person name="Swayne D.E."/>
        </authorList>
    </citation>
    <scope>NUCLEOTIDE SEQUENCE [LARGE SCALE GENOMIC DNA]</scope>
    <source>
        <strain evidence="3 4">CECT 7680</strain>
    </source>
</reference>
<protein>
    <submittedName>
        <fullName evidence="3">Anaerobic benzoate catabolism transcriptional regulator</fullName>
    </submittedName>
</protein>
<dbReference type="GO" id="GO:0003677">
    <property type="term" value="F:DNA binding"/>
    <property type="evidence" value="ECO:0007669"/>
    <property type="project" value="UniProtKB-KW"/>
</dbReference>
<dbReference type="GO" id="GO:0003700">
    <property type="term" value="F:DNA-binding transcription factor activity"/>
    <property type="evidence" value="ECO:0007669"/>
    <property type="project" value="TreeGrafter"/>
</dbReference>
<dbReference type="InterPro" id="IPR050807">
    <property type="entry name" value="TransReg_Diox_bact_type"/>
</dbReference>
<dbReference type="CDD" id="cd00093">
    <property type="entry name" value="HTH_XRE"/>
    <property type="match status" value="1"/>
</dbReference>
<dbReference type="PANTHER" id="PTHR46797">
    <property type="entry name" value="HTH-TYPE TRANSCRIPTIONAL REGULATOR"/>
    <property type="match status" value="1"/>
</dbReference>
<dbReference type="Gene3D" id="2.60.120.10">
    <property type="entry name" value="Jelly Rolls"/>
    <property type="match status" value="1"/>
</dbReference>
<dbReference type="AlphaFoldDB" id="A0A1Y5SHG4"/>
<name>A0A1Y5SHG4_9RHOB</name>
<dbReference type="EMBL" id="FWFQ01000012">
    <property type="protein sequence ID" value="SLN40595.1"/>
    <property type="molecule type" value="Genomic_DNA"/>
</dbReference>
<dbReference type="PANTHER" id="PTHR46797:SF10">
    <property type="entry name" value="BLR1115 PROTEIN"/>
    <property type="match status" value="1"/>
</dbReference>
<dbReference type="InterPro" id="IPR014710">
    <property type="entry name" value="RmlC-like_jellyroll"/>
</dbReference>
<dbReference type="Proteomes" id="UP000193409">
    <property type="component" value="Unassembled WGS sequence"/>
</dbReference>
<feature type="domain" description="HTH cro/C1-type" evidence="2">
    <location>
        <begin position="12"/>
        <end position="66"/>
    </location>
</feature>
<dbReference type="GO" id="GO:0005829">
    <property type="term" value="C:cytosol"/>
    <property type="evidence" value="ECO:0007669"/>
    <property type="project" value="TreeGrafter"/>
</dbReference>
<organism evidence="3 4">
    <name type="scientific">Pseudoruegeria aquimaris</name>
    <dbReference type="NCBI Taxonomy" id="393663"/>
    <lineage>
        <taxon>Bacteria</taxon>
        <taxon>Pseudomonadati</taxon>
        <taxon>Pseudomonadota</taxon>
        <taxon>Alphaproteobacteria</taxon>
        <taxon>Rhodobacterales</taxon>
        <taxon>Roseobacteraceae</taxon>
        <taxon>Pseudoruegeria</taxon>
    </lineage>
</organism>
<dbReference type="SUPFAM" id="SSF47413">
    <property type="entry name" value="lambda repressor-like DNA-binding domains"/>
    <property type="match status" value="1"/>
</dbReference>
<dbReference type="OrthoDB" id="189170at2"/>
<dbReference type="SMART" id="SM00530">
    <property type="entry name" value="HTH_XRE"/>
    <property type="match status" value="1"/>
</dbReference>